<comment type="caution">
    <text evidence="1">The sequence shown here is derived from an EMBL/GenBank/DDBJ whole genome shotgun (WGS) entry which is preliminary data.</text>
</comment>
<name>A0ACB9WWB4_CHAAC</name>
<protein>
    <submittedName>
        <fullName evidence="1">Uncharacterized protein</fullName>
    </submittedName>
</protein>
<proteinExistence type="predicted"/>
<dbReference type="EMBL" id="CM043795">
    <property type="protein sequence ID" value="KAI4818254.1"/>
    <property type="molecule type" value="Genomic_DNA"/>
</dbReference>
<sequence>WRKSFVVNAPDGSLAEGSEGAHLCPPLVKRLQGSQMPDCEPLPVDTHPKCQS</sequence>
<reference evidence="1" key="1">
    <citation type="submission" date="2022-05" db="EMBL/GenBank/DDBJ databases">
        <title>Chromosome-level genome of Chaenocephalus aceratus.</title>
        <authorList>
            <person name="Park H."/>
        </authorList>
    </citation>
    <scope>NUCLEOTIDE SEQUENCE</scope>
    <source>
        <strain evidence="1">KU_202001</strain>
    </source>
</reference>
<feature type="non-terminal residue" evidence="1">
    <location>
        <position position="1"/>
    </location>
</feature>
<accession>A0ACB9WWB4</accession>
<dbReference type="Proteomes" id="UP001057452">
    <property type="component" value="Chromosome 11"/>
</dbReference>
<organism evidence="1 2">
    <name type="scientific">Chaenocephalus aceratus</name>
    <name type="common">Blackfin icefish</name>
    <name type="synonym">Chaenichthys aceratus</name>
    <dbReference type="NCBI Taxonomy" id="36190"/>
    <lineage>
        <taxon>Eukaryota</taxon>
        <taxon>Metazoa</taxon>
        <taxon>Chordata</taxon>
        <taxon>Craniata</taxon>
        <taxon>Vertebrata</taxon>
        <taxon>Euteleostomi</taxon>
        <taxon>Actinopterygii</taxon>
        <taxon>Neopterygii</taxon>
        <taxon>Teleostei</taxon>
        <taxon>Neoteleostei</taxon>
        <taxon>Acanthomorphata</taxon>
        <taxon>Eupercaria</taxon>
        <taxon>Perciformes</taxon>
        <taxon>Notothenioidei</taxon>
        <taxon>Channichthyidae</taxon>
        <taxon>Chaenocephalus</taxon>
    </lineage>
</organism>
<evidence type="ECO:0000313" key="1">
    <source>
        <dbReference type="EMBL" id="KAI4818254.1"/>
    </source>
</evidence>
<feature type="non-terminal residue" evidence="1">
    <location>
        <position position="52"/>
    </location>
</feature>
<gene>
    <name evidence="1" type="ORF">KUCAC02_011604</name>
</gene>
<keyword evidence="2" id="KW-1185">Reference proteome</keyword>
<evidence type="ECO:0000313" key="2">
    <source>
        <dbReference type="Proteomes" id="UP001057452"/>
    </source>
</evidence>